<accession>A0A8S3TIA1</accession>
<feature type="region of interest" description="Disordered" evidence="1">
    <location>
        <begin position="600"/>
        <end position="635"/>
    </location>
</feature>
<comment type="caution">
    <text evidence="2">The sequence shown here is derived from an EMBL/GenBank/DDBJ whole genome shotgun (WGS) entry which is preliminary data.</text>
</comment>
<evidence type="ECO:0000313" key="2">
    <source>
        <dbReference type="EMBL" id="CAG2231283.1"/>
    </source>
</evidence>
<sequence length="635" mass="72947">MPRSETSTKINENDRSAVRNLASLQSPVSGDKNKIQSIRDINRTDQINIRKKILLNADQFRAEQTDIRKKILLNADKIEDIDVFQNDRKHVGQQKSLKSQGTAIKMPHSETSIGMNKQDRNAIRNATSLQNLYDFDKSANNKLHFKDKLNDSVRSRTKPVIRSLNSIQLVDQFVHKKGKTVLKSKQDSYSGSISIQKIQDNKGHLKEVYQEKANSNSSNKYVKKKRQFMKRTFKNQKGSNRDNVINKNDQTTYTNQILSDVGSHTSNNENIIKKPIEQTYANAENNNRQLPIDYYSVDYVSKQPMKEVFKDSNHKRNQSENSQTKQTLEFQEIVQGNDRLSITHLNKPNNGNYKSKRTEISPLKINTTSYIQTTVPVKHPPQQLKTVIPEIKRNVDFKNNDLQNNQQISTNKQFGEIKGKRNITPDVRYHNDIAPELQVTKQLHLPRSKGAIENENTYKTSIISDTYDRNEQSNSRGGQIRMQTFKGEPVDGGNSNIPTSKKESIKLSERNKKSTNDVILKKSVGKLTFDKSFATDKTQDLQKSPHVQQSKRRNNNVKFKPIQNNIHFVKKRLPKRNTDRITTTKSIKLTDRRHQVNTDVLPSISVQSSDKSDIQNGMLENLSTRTSNHRENNQS</sequence>
<feature type="region of interest" description="Disordered" evidence="1">
    <location>
        <begin position="537"/>
        <end position="557"/>
    </location>
</feature>
<dbReference type="EMBL" id="CAJPWZ010002137">
    <property type="protein sequence ID" value="CAG2231283.1"/>
    <property type="molecule type" value="Genomic_DNA"/>
</dbReference>
<evidence type="ECO:0000256" key="1">
    <source>
        <dbReference type="SAM" id="MobiDB-lite"/>
    </source>
</evidence>
<evidence type="ECO:0000313" key="3">
    <source>
        <dbReference type="Proteomes" id="UP000683360"/>
    </source>
</evidence>
<feature type="region of interest" description="Disordered" evidence="1">
    <location>
        <begin position="575"/>
        <end position="594"/>
    </location>
</feature>
<dbReference type="OrthoDB" id="10612906at2759"/>
<keyword evidence="3" id="KW-1185">Reference proteome</keyword>
<feature type="compositionally biased region" description="Polar residues" evidence="1">
    <location>
        <begin position="600"/>
        <end position="609"/>
    </location>
</feature>
<organism evidence="2 3">
    <name type="scientific">Mytilus edulis</name>
    <name type="common">Blue mussel</name>
    <dbReference type="NCBI Taxonomy" id="6550"/>
    <lineage>
        <taxon>Eukaryota</taxon>
        <taxon>Metazoa</taxon>
        <taxon>Spiralia</taxon>
        <taxon>Lophotrochozoa</taxon>
        <taxon>Mollusca</taxon>
        <taxon>Bivalvia</taxon>
        <taxon>Autobranchia</taxon>
        <taxon>Pteriomorphia</taxon>
        <taxon>Mytilida</taxon>
        <taxon>Mytiloidea</taxon>
        <taxon>Mytilidae</taxon>
        <taxon>Mytilinae</taxon>
        <taxon>Mytilus</taxon>
    </lineage>
</organism>
<feature type="compositionally biased region" description="Basic and acidic residues" evidence="1">
    <location>
        <begin position="500"/>
        <end position="514"/>
    </location>
</feature>
<protein>
    <submittedName>
        <fullName evidence="2">Uncharacterized protein</fullName>
    </submittedName>
</protein>
<name>A0A8S3TIA1_MYTED</name>
<dbReference type="AlphaFoldDB" id="A0A8S3TIA1"/>
<gene>
    <name evidence="2" type="ORF">MEDL_44083</name>
</gene>
<reference evidence="2" key="1">
    <citation type="submission" date="2021-03" db="EMBL/GenBank/DDBJ databases">
        <authorList>
            <person name="Bekaert M."/>
        </authorList>
    </citation>
    <scope>NUCLEOTIDE SEQUENCE</scope>
</reference>
<proteinExistence type="predicted"/>
<dbReference type="Proteomes" id="UP000683360">
    <property type="component" value="Unassembled WGS sequence"/>
</dbReference>
<feature type="region of interest" description="Disordered" evidence="1">
    <location>
        <begin position="463"/>
        <end position="514"/>
    </location>
</feature>